<dbReference type="CDD" id="cd03225">
    <property type="entry name" value="ABC_cobalt_CbiO_domain1"/>
    <property type="match status" value="1"/>
</dbReference>
<dbReference type="InterPro" id="IPR003593">
    <property type="entry name" value="AAA+_ATPase"/>
</dbReference>
<dbReference type="EMBL" id="AWVP01000009">
    <property type="protein sequence ID" value="ERK60409.1"/>
    <property type="molecule type" value="Genomic_DNA"/>
</dbReference>
<dbReference type="GO" id="GO:0042626">
    <property type="term" value="F:ATPase-coupled transmembrane transporter activity"/>
    <property type="evidence" value="ECO:0007669"/>
    <property type="project" value="TreeGrafter"/>
</dbReference>
<evidence type="ECO:0000256" key="5">
    <source>
        <dbReference type="ARBA" id="ARBA00022737"/>
    </source>
</evidence>
<keyword evidence="3" id="KW-0813">Transport</keyword>
<dbReference type="Proteomes" id="UP000016637">
    <property type="component" value="Unassembled WGS sequence"/>
</dbReference>
<dbReference type="PROSITE" id="PS50893">
    <property type="entry name" value="ABC_TRANSPORTER_2"/>
    <property type="match status" value="2"/>
</dbReference>
<evidence type="ECO:0000256" key="3">
    <source>
        <dbReference type="ARBA" id="ARBA00022448"/>
    </source>
</evidence>
<evidence type="ECO:0000256" key="4">
    <source>
        <dbReference type="ARBA" id="ARBA00022475"/>
    </source>
</evidence>
<dbReference type="PANTHER" id="PTHR43553:SF23">
    <property type="entry name" value="ABC TRANSPORTER ATP-BINDING COMPONENT"/>
    <property type="match status" value="1"/>
</dbReference>
<evidence type="ECO:0000256" key="6">
    <source>
        <dbReference type="ARBA" id="ARBA00022741"/>
    </source>
</evidence>
<evidence type="ECO:0000256" key="9">
    <source>
        <dbReference type="ARBA" id="ARBA00023136"/>
    </source>
</evidence>
<comment type="caution">
    <text evidence="12">The sequence shown here is derived from an EMBL/GenBank/DDBJ whole genome shotgun (WGS) entry which is preliminary data.</text>
</comment>
<keyword evidence="8" id="KW-1278">Translocase</keyword>
<dbReference type="InterPro" id="IPR003439">
    <property type="entry name" value="ABC_transporter-like_ATP-bd"/>
</dbReference>
<dbReference type="GO" id="GO:0016887">
    <property type="term" value="F:ATP hydrolysis activity"/>
    <property type="evidence" value="ECO:0007669"/>
    <property type="project" value="InterPro"/>
</dbReference>
<dbReference type="RefSeq" id="WP_021752235.1">
    <property type="nucleotide sequence ID" value="NZ_KI271790.1"/>
</dbReference>
<proteinExistence type="inferred from homology"/>
<reference evidence="12 13" key="1">
    <citation type="submission" date="2013-08" db="EMBL/GenBank/DDBJ databases">
        <authorList>
            <person name="Weinstock G."/>
            <person name="Sodergren E."/>
            <person name="Wylie T."/>
            <person name="Fulton L."/>
            <person name="Fulton R."/>
            <person name="Fronick C."/>
            <person name="O'Laughlin M."/>
            <person name="Godfrey J."/>
            <person name="Miner T."/>
            <person name="Herter B."/>
            <person name="Appelbaum E."/>
            <person name="Cordes M."/>
            <person name="Lek S."/>
            <person name="Wollam A."/>
            <person name="Pepin K.H."/>
            <person name="Palsikar V.B."/>
            <person name="Mitreva M."/>
            <person name="Wilson R.K."/>
        </authorList>
    </citation>
    <scope>NUCLEOTIDE SEQUENCE [LARGE SCALE GENOMIC DNA]</scope>
    <source>
        <strain evidence="12 13">ATCC 700627</strain>
    </source>
</reference>
<evidence type="ECO:0000256" key="10">
    <source>
        <dbReference type="ARBA" id="ARBA00025157"/>
    </source>
</evidence>
<evidence type="ECO:0000256" key="2">
    <source>
        <dbReference type="ARBA" id="ARBA00005417"/>
    </source>
</evidence>
<keyword evidence="9" id="KW-0472">Membrane</keyword>
<keyword evidence="13" id="KW-1185">Reference proteome</keyword>
<evidence type="ECO:0000256" key="7">
    <source>
        <dbReference type="ARBA" id="ARBA00022840"/>
    </source>
</evidence>
<dbReference type="InterPro" id="IPR017871">
    <property type="entry name" value="ABC_transporter-like_CS"/>
</dbReference>
<dbReference type="PROSITE" id="PS00211">
    <property type="entry name" value="ABC_TRANSPORTER_1"/>
    <property type="match status" value="1"/>
</dbReference>
<dbReference type="SMART" id="SM00382">
    <property type="entry name" value="AAA"/>
    <property type="match status" value="2"/>
</dbReference>
<dbReference type="Gene3D" id="3.40.50.300">
    <property type="entry name" value="P-loop containing nucleotide triphosphate hydrolases"/>
    <property type="match status" value="2"/>
</dbReference>
<accession>U2QW17</accession>
<keyword evidence="5" id="KW-0677">Repeat</keyword>
<gene>
    <name evidence="12" type="ORF">HMPREF1983_00156</name>
</gene>
<dbReference type="PATRIC" id="fig|1321820.3.peg.154"/>
<dbReference type="InterPro" id="IPR050095">
    <property type="entry name" value="ECF_ABC_transporter_ATP-bd"/>
</dbReference>
<evidence type="ECO:0000256" key="8">
    <source>
        <dbReference type="ARBA" id="ARBA00022967"/>
    </source>
</evidence>
<comment type="subcellular location">
    <subcellularLocation>
        <location evidence="1">Cell membrane</location>
        <topology evidence="1">Peripheral membrane protein</topology>
    </subcellularLocation>
</comment>
<comment type="function">
    <text evidence="10">Probably part of an ABC transporter complex. Responsible for energy coupling to the transport system.</text>
</comment>
<dbReference type="GO" id="GO:0005524">
    <property type="term" value="F:ATP binding"/>
    <property type="evidence" value="ECO:0007669"/>
    <property type="project" value="UniProtKB-KW"/>
</dbReference>
<evidence type="ECO:0000313" key="13">
    <source>
        <dbReference type="Proteomes" id="UP000016637"/>
    </source>
</evidence>
<protein>
    <submittedName>
        <fullName evidence="12">ABC transporter, ATP-binding protein</fullName>
    </submittedName>
</protein>
<dbReference type="InterPro" id="IPR027417">
    <property type="entry name" value="P-loop_NTPase"/>
</dbReference>
<evidence type="ECO:0000259" key="11">
    <source>
        <dbReference type="PROSITE" id="PS50893"/>
    </source>
</evidence>
<dbReference type="PANTHER" id="PTHR43553">
    <property type="entry name" value="HEAVY METAL TRANSPORTER"/>
    <property type="match status" value="1"/>
</dbReference>
<feature type="domain" description="ABC transporter" evidence="11">
    <location>
        <begin position="2"/>
        <end position="240"/>
    </location>
</feature>
<dbReference type="GO" id="GO:0043190">
    <property type="term" value="C:ATP-binding cassette (ABC) transporter complex"/>
    <property type="evidence" value="ECO:0007669"/>
    <property type="project" value="TreeGrafter"/>
</dbReference>
<dbReference type="SUPFAM" id="SSF52540">
    <property type="entry name" value="P-loop containing nucleoside triphosphate hydrolases"/>
    <property type="match status" value="2"/>
</dbReference>
<feature type="domain" description="ABC transporter" evidence="11">
    <location>
        <begin position="237"/>
        <end position="475"/>
    </location>
</feature>
<keyword evidence="7 12" id="KW-0067">ATP-binding</keyword>
<evidence type="ECO:0000313" key="12">
    <source>
        <dbReference type="EMBL" id="ERK60409.1"/>
    </source>
</evidence>
<evidence type="ECO:0000256" key="1">
    <source>
        <dbReference type="ARBA" id="ARBA00004202"/>
    </source>
</evidence>
<organism evidence="12 13">
    <name type="scientific">Gemella bergeri ATCC 700627</name>
    <dbReference type="NCBI Taxonomy" id="1321820"/>
    <lineage>
        <taxon>Bacteria</taxon>
        <taxon>Bacillati</taxon>
        <taxon>Bacillota</taxon>
        <taxon>Bacilli</taxon>
        <taxon>Bacillales</taxon>
        <taxon>Gemellaceae</taxon>
        <taxon>Gemella</taxon>
    </lineage>
</organism>
<comment type="similarity">
    <text evidence="2">Belongs to the ABC transporter superfamily.</text>
</comment>
<dbReference type="eggNOG" id="COG1129">
    <property type="taxonomic scope" value="Bacteria"/>
</dbReference>
<name>U2QW17_9BACL</name>
<dbReference type="Pfam" id="PF00005">
    <property type="entry name" value="ABC_tran"/>
    <property type="match status" value="2"/>
</dbReference>
<dbReference type="InterPro" id="IPR015856">
    <property type="entry name" value="ABC_transpr_CbiO/EcfA_su"/>
</dbReference>
<keyword evidence="4" id="KW-1003">Cell membrane</keyword>
<dbReference type="AlphaFoldDB" id="U2QW17"/>
<dbReference type="HOGENOM" id="CLU_000604_86_7_9"/>
<sequence>MITFKNFNYKYTESEKLNIDSLSLDIKKGECVLFTGNSGSGKTTILRVLNGLAPEFFSGGYSGELKVLHLNIGDRLREFSKIVGSVFQNPKNQFFNLDSTSELAFSMENYGYSREKIQKRIDEVISEFSAEHLLDRNVLELSGGEKQKLAFMASMMLDADIYVLDEITSNLDLKAIKLISTIIQNLKKSGKTVIIAEHRIYYLKDLIDRMYIVKDGKVIHSVSKEELNNFDGRACQTRQIDLNKVELVTRKRVIDGEENYLMINSLSYKVNKKNIEVKQENFSTSKVYAIIGDNGCGKTTFANALSGLSKIKYNIELAGEAISKKGLLKNTFQVMQDVNYQLFTNLVDKEIKLGCNNIEMFDKIVDSLGIRKLLGRHPNTLSGGEKQRVAIASALLSKKKILIFDEPTSGLDYINMIELSKLIHEIGKSDVVIFIITHDYEFLCTVADEVLHFDENGIRERIDLNVETKEKILKIMS</sequence>
<keyword evidence="6" id="KW-0547">Nucleotide-binding</keyword>